<name>A0A0M3J903_ANISI</name>
<protein>
    <submittedName>
        <fullName evidence="2">Retinoblastoma binding protein 6</fullName>
    </submittedName>
</protein>
<dbReference type="WBParaSite" id="ASIM_0000406301-mRNA-1">
    <property type="protein sequence ID" value="ASIM_0000406301-mRNA-1"/>
    <property type="gene ID" value="ASIM_0000406301"/>
</dbReference>
<organism evidence="2">
    <name type="scientific">Anisakis simplex</name>
    <name type="common">Herring worm</name>
    <dbReference type="NCBI Taxonomy" id="6269"/>
    <lineage>
        <taxon>Eukaryota</taxon>
        <taxon>Metazoa</taxon>
        <taxon>Ecdysozoa</taxon>
        <taxon>Nematoda</taxon>
        <taxon>Chromadorea</taxon>
        <taxon>Rhabditida</taxon>
        <taxon>Spirurina</taxon>
        <taxon>Ascaridomorpha</taxon>
        <taxon>Ascaridoidea</taxon>
        <taxon>Anisakidae</taxon>
        <taxon>Anisakis</taxon>
        <taxon>Anisakis simplex complex</taxon>
    </lineage>
</organism>
<proteinExistence type="predicted"/>
<reference evidence="2" key="1">
    <citation type="submission" date="2017-02" db="UniProtKB">
        <authorList>
            <consortium name="WormBaseParasite"/>
        </authorList>
    </citation>
    <scope>IDENTIFICATION</scope>
</reference>
<feature type="region of interest" description="Disordered" evidence="1">
    <location>
        <begin position="1"/>
        <end position="39"/>
    </location>
</feature>
<feature type="compositionally biased region" description="Polar residues" evidence="1">
    <location>
        <begin position="1"/>
        <end position="23"/>
    </location>
</feature>
<dbReference type="AlphaFoldDB" id="A0A0M3J903"/>
<evidence type="ECO:0000313" key="2">
    <source>
        <dbReference type="WBParaSite" id="ASIM_0000406301-mRNA-1"/>
    </source>
</evidence>
<sequence>LTTSKSLHPNSAKNSVTKNSSDVLNHRKSVAFPTQPPGAEVTLKANGTLIVDSKADSGRQSYASEQDYYESGSEIKL</sequence>
<evidence type="ECO:0000256" key="1">
    <source>
        <dbReference type="SAM" id="MobiDB-lite"/>
    </source>
</evidence>
<accession>A0A0M3J903</accession>
<feature type="region of interest" description="Disordered" evidence="1">
    <location>
        <begin position="56"/>
        <end position="77"/>
    </location>
</feature>